<proteinExistence type="predicted"/>
<dbReference type="InterPro" id="IPR003593">
    <property type="entry name" value="AAA+_ATPase"/>
</dbReference>
<dbReference type="RefSeq" id="WP_227577904.1">
    <property type="nucleotide sequence ID" value="NZ_CP101987.1"/>
</dbReference>
<dbReference type="Proteomes" id="UP001316384">
    <property type="component" value="Chromosome"/>
</dbReference>
<evidence type="ECO:0000313" key="4">
    <source>
        <dbReference type="Proteomes" id="UP001316384"/>
    </source>
</evidence>
<dbReference type="InterPro" id="IPR016024">
    <property type="entry name" value="ARM-type_fold"/>
</dbReference>
<evidence type="ECO:0000259" key="2">
    <source>
        <dbReference type="SMART" id="SM00382"/>
    </source>
</evidence>
<dbReference type="InterPro" id="IPR007111">
    <property type="entry name" value="NACHT_NTPase"/>
</dbReference>
<gene>
    <name evidence="3" type="ORF">NP048_02405</name>
</gene>
<name>A0ABY5KPB9_9CELL</name>
<keyword evidence="4" id="KW-1185">Reference proteome</keyword>
<feature type="region of interest" description="Disordered" evidence="1">
    <location>
        <begin position="544"/>
        <end position="564"/>
    </location>
</feature>
<dbReference type="InterPro" id="IPR027417">
    <property type="entry name" value="P-loop_NTPase"/>
</dbReference>
<reference evidence="3 4" key="1">
    <citation type="submission" date="2022-07" db="EMBL/GenBank/DDBJ databases">
        <title>Novel species in genus cellulomonas.</title>
        <authorList>
            <person name="Ye L."/>
        </authorList>
    </citation>
    <scope>NUCLEOTIDE SEQUENCE [LARGE SCALE GENOMIC DNA]</scope>
    <source>
        <strain evidence="4">zg-B89</strain>
    </source>
</reference>
<evidence type="ECO:0000256" key="1">
    <source>
        <dbReference type="SAM" id="MobiDB-lite"/>
    </source>
</evidence>
<dbReference type="SUPFAM" id="SSF48371">
    <property type="entry name" value="ARM repeat"/>
    <property type="match status" value="1"/>
</dbReference>
<dbReference type="Pfam" id="PF05729">
    <property type="entry name" value="NACHT"/>
    <property type="match status" value="1"/>
</dbReference>
<accession>A0ABY5KPB9</accession>
<feature type="domain" description="AAA+ ATPase" evidence="2">
    <location>
        <begin position="262"/>
        <end position="422"/>
    </location>
</feature>
<dbReference type="EMBL" id="CP101987">
    <property type="protein sequence ID" value="UUI72342.1"/>
    <property type="molecule type" value="Genomic_DNA"/>
</dbReference>
<dbReference type="Gene3D" id="3.40.50.300">
    <property type="entry name" value="P-loop containing nucleotide triphosphate hydrolases"/>
    <property type="match status" value="1"/>
</dbReference>
<dbReference type="SUPFAM" id="SSF52540">
    <property type="entry name" value="P-loop containing nucleoside triphosphate hydrolases"/>
    <property type="match status" value="1"/>
</dbReference>
<evidence type="ECO:0000313" key="3">
    <source>
        <dbReference type="EMBL" id="UUI72342.1"/>
    </source>
</evidence>
<protein>
    <submittedName>
        <fullName evidence="3">NACHT domain-containing protein</fullName>
    </submittedName>
</protein>
<sequence length="1248" mass="133893">MDPTVLLLAAGVAKFGIRVAAIARAAVDPLSGATDVLSSGADAVGDATGLVGQRPRGSAPDPVATRIATELDRRLAGVADVTRRADLESAARDVGALFVTLADDDAALVAAVTLGAPGEFERFVDRRGGGQVRFYSSMAARPLVDACIGAACAYLTSAAPRLPGFSRAAMIELLRRTQVIVEIEERSRQAHAELGVLRSAVERLDDVAPVDEVIDYLESRRADWDRSTWRADGLPPSRLEQSLRGVEQGGDVVMSDADALDGHQTVVVLGGPGSGKTWLAHRYARQAATRALDGIRAGKSLAEIELPLVTSWAVWQEAEGDPASSLISAAFSASHGYRSFGGDGSVARMERTYARAQRVLVIVDSLDEAPHVAGQRARLDGLLGLRSWRAVVTSRHGAWDATFRGTSPGLVRPRVVELRDIRYPDDVEPFIEAWFSSDRQRAEGLVRGIRASPELQRASVVPLVTTFYCLIAESEAGELPERRRALYDRVARRLLRGDWSGQTESDVHACVQLLATWAGTAVAGMPSGLGTWKDAFVEPFRPPPQLARAMDNVTPRQSDDREGRVTRQFRHRTLLEHFVAEHIASLPGAEAAQNLVPHLWFDPEWSVSLPAAVAAHNARSRGELLDRILDRVGPPRSTPAHRAAYDVFEHQLLAIAAESDPGDWVPEHQALLNDCRIRHAVVAPRAMARTRHWTGSNDEVCVRIVAALATLKQDRQALIELARALIATATTPEARNRATTALLDAWDIGGVSTLGMEWTLVQLATTPESRAATRSALLQGMVAHPEIVDDLALLLVELEDTPSTRLAATAALTTAICRPHPWAMQRQPRVLVELATTSGSREAAATSIMRVLGTADPVDVVPLTEALLALASTPESRGAARAAIVQAVHAHDPRCVSELARALVMLDGAPSARALAAASVMKAMDTAAPFEVGRLARTLVRLDDSATARSRAVAAVLRAVQDSGLDRERRAVLIEVATSPETRRAAVAAIGLLARTAYPRVTSEIVRALLELASTPEARMHVCETIAQALDDPHDADLTVPLAEALVALDPTPEGRSLAVTALRRARPRQRSLVIRWARTLVEIDASAEARSVARAGVSSAMDPSYRLEISSLPGLASLLTELDESPASSMLASATLSDALDECDPRDAAQVATTLVRLDASAAALTVATAALVRELRNTSNPREAEALADALIGVVDTPESRQAVQISLAALVRERPSCSPAVLRVMVASLRRTCSTDDWLNWMREG</sequence>
<dbReference type="SMART" id="SM00382">
    <property type="entry name" value="AAA"/>
    <property type="match status" value="1"/>
</dbReference>
<organism evidence="3 4">
    <name type="scientific">Cellulomonas xiejunii</name>
    <dbReference type="NCBI Taxonomy" id="2968083"/>
    <lineage>
        <taxon>Bacteria</taxon>
        <taxon>Bacillati</taxon>
        <taxon>Actinomycetota</taxon>
        <taxon>Actinomycetes</taxon>
        <taxon>Micrococcales</taxon>
        <taxon>Cellulomonadaceae</taxon>
        <taxon>Cellulomonas</taxon>
    </lineage>
</organism>